<dbReference type="AlphaFoldDB" id="A0A8H3UZN1"/>
<dbReference type="Gene3D" id="3.60.20.30">
    <property type="entry name" value="(Glycosyl)asparaginase"/>
    <property type="match status" value="1"/>
</dbReference>
<proteinExistence type="predicted"/>
<name>A0A8H3UZN1_VENIN</name>
<evidence type="ECO:0000256" key="1">
    <source>
        <dbReference type="PIRSR" id="PIRSR600246-1"/>
    </source>
</evidence>
<dbReference type="SUPFAM" id="SSF56235">
    <property type="entry name" value="N-terminal nucleophile aminohydrolases (Ntn hydrolases)"/>
    <property type="match status" value="1"/>
</dbReference>
<dbReference type="EMBL" id="WNWQ01000113">
    <property type="protein sequence ID" value="KAE9978366.1"/>
    <property type="molecule type" value="Genomic_DNA"/>
</dbReference>
<dbReference type="CDD" id="cd04514">
    <property type="entry name" value="Taspase1_like"/>
    <property type="match status" value="2"/>
</dbReference>
<dbReference type="GO" id="GO:0005737">
    <property type="term" value="C:cytoplasm"/>
    <property type="evidence" value="ECO:0007669"/>
    <property type="project" value="TreeGrafter"/>
</dbReference>
<dbReference type="InterPro" id="IPR000246">
    <property type="entry name" value="Peptidase_T2"/>
</dbReference>
<dbReference type="Pfam" id="PF01161">
    <property type="entry name" value="PBP"/>
    <property type="match status" value="1"/>
</dbReference>
<dbReference type="PANTHER" id="PTHR10188:SF8">
    <property type="entry name" value="THREONINE ASPARTASE 1"/>
    <property type="match status" value="1"/>
</dbReference>
<dbReference type="InterPro" id="IPR008914">
    <property type="entry name" value="PEBP"/>
</dbReference>
<sequence length="891" mass="94463">MKNPKSTETPAIFVHAGAGFHSTANEQVHLQACSDACQAAMQILLGGGSSVDAVEMAIKVLEDREITNAGFGSNLSMDGVVECDALVVDHMGKSGGVGAIAQVKNPISVARKVLDHSDKQLTLRRVPPNLLVGQGASDFAYDNGIPILPFDVLVSPAARERWLRWRYDLKAVERRQQKQGEKSKELSSKEFHAMINAIPEPLAQVTKVNGEREKHTRRLEKRSPLRQSTSSTPSTPSKASLSSRYSSSPHSALSQDRASDTSMISDSDDEPQGRRGSIHESSTNALINSSQNIPTLLTLSETATIESIAPSIEHDSEQMDVDTEDQFWTMRPSRATKDGSHDDTNDNSQDEESGNSRSSSSTLQLPSLTPSPPPNTPDDCETLLQAASIPIPSTPFDRVPSPMHSTPLNRVKEGTPLPPAPDFADLLSSDGSEKHRGEDWITDTVGAIAVDRFGRMACGASSGGIGMKYRGRVGPAALVGVGGAVVPVHPEDINKTCVSAVTSGTGEHMGTTLAASVCAERLYTGMRRRQDGGLEEAHDDEVLNTFIQPHPSVKNSHSVGAIGVLSVKKTRDGMYLYFAHNTDSFALASMSADDAVPQCTMSRSSGNGSIAQGGRSIKWNEEEWSHNFVPEPVAMKSFQVTSALISIFSLAAAQTPAGFSPAVTKNLNLTFVNNVVLPPGELIPRAETDNAPNVSYTGVSSLSVILMIDLDIPGANATAPRQTLLHWFAPNVTSTTDSKNTTSIFKTSVGGAPYLQPSPPVGDIPHRYVVLLFAQPKNFSVTAFASINPPANNTARVRFNVTNFARLTGLGAPLAANYFTVRNATAAGNVTSTAMGAAASAKATTSVVPTANATRTSSGAPVQVTKNAGVVVERGSLGAFVVAAVWAVGQL</sequence>
<dbReference type="PANTHER" id="PTHR10188">
    <property type="entry name" value="L-ASPARAGINASE"/>
    <property type="match status" value="1"/>
</dbReference>
<dbReference type="InterPro" id="IPR029055">
    <property type="entry name" value="Ntn_hydrolases_N"/>
</dbReference>
<feature type="compositionally biased region" description="Low complexity" evidence="3">
    <location>
        <begin position="358"/>
        <end position="368"/>
    </location>
</feature>
<evidence type="ECO:0000256" key="2">
    <source>
        <dbReference type="PIRSR" id="PIRSR600246-3"/>
    </source>
</evidence>
<dbReference type="Proteomes" id="UP000433883">
    <property type="component" value="Unassembled WGS sequence"/>
</dbReference>
<feature type="compositionally biased region" description="Low complexity" evidence="3">
    <location>
        <begin position="225"/>
        <end position="254"/>
    </location>
</feature>
<dbReference type="GO" id="GO:0051604">
    <property type="term" value="P:protein maturation"/>
    <property type="evidence" value="ECO:0007669"/>
    <property type="project" value="TreeGrafter"/>
</dbReference>
<dbReference type="Pfam" id="PF01112">
    <property type="entry name" value="Asparaginase_2"/>
    <property type="match status" value="2"/>
</dbReference>
<dbReference type="InterPro" id="IPR035810">
    <property type="entry name" value="PEBP_euk"/>
</dbReference>
<dbReference type="FunFam" id="3.60.20.30:FF:000007">
    <property type="entry name" value="Similar to threonine aspartase"/>
    <property type="match status" value="1"/>
</dbReference>
<dbReference type="InterPro" id="IPR036610">
    <property type="entry name" value="PEBP-like_sf"/>
</dbReference>
<accession>A0A8H3UZN1</accession>
<comment type="caution">
    <text evidence="4">The sequence shown here is derived from an EMBL/GenBank/DDBJ whole genome shotgun (WGS) entry which is preliminary data.</text>
</comment>
<dbReference type="Gene3D" id="3.90.280.10">
    <property type="entry name" value="PEBP-like"/>
    <property type="match status" value="1"/>
</dbReference>
<feature type="site" description="Cleavage; by autolysis" evidence="2">
    <location>
        <begin position="443"/>
        <end position="444"/>
    </location>
</feature>
<gene>
    <name evidence="4" type="ORF">BLS_000686</name>
</gene>
<reference evidence="4 5" key="1">
    <citation type="submission" date="2019-11" db="EMBL/GenBank/DDBJ databases">
        <title>Venturia inaequalis Genome Resource.</title>
        <authorList>
            <person name="Lichtner F.J."/>
        </authorList>
    </citation>
    <scope>NUCLEOTIDE SEQUENCE [LARGE SCALE GENOMIC DNA]</scope>
    <source>
        <strain evidence="4">Bline_iso_100314</strain>
    </source>
</reference>
<evidence type="ECO:0000313" key="5">
    <source>
        <dbReference type="Proteomes" id="UP000433883"/>
    </source>
</evidence>
<evidence type="ECO:0000313" key="4">
    <source>
        <dbReference type="EMBL" id="KAE9978366.1"/>
    </source>
</evidence>
<dbReference type="CDD" id="cd00866">
    <property type="entry name" value="PEBP_euk"/>
    <property type="match status" value="1"/>
</dbReference>
<organism evidence="4 5">
    <name type="scientific">Venturia inaequalis</name>
    <name type="common">Apple scab fungus</name>
    <dbReference type="NCBI Taxonomy" id="5025"/>
    <lineage>
        <taxon>Eukaryota</taxon>
        <taxon>Fungi</taxon>
        <taxon>Dikarya</taxon>
        <taxon>Ascomycota</taxon>
        <taxon>Pezizomycotina</taxon>
        <taxon>Dothideomycetes</taxon>
        <taxon>Pleosporomycetidae</taxon>
        <taxon>Venturiales</taxon>
        <taxon>Venturiaceae</taxon>
        <taxon>Venturia</taxon>
    </lineage>
</organism>
<dbReference type="SUPFAM" id="SSF49777">
    <property type="entry name" value="PEBP-like"/>
    <property type="match status" value="1"/>
</dbReference>
<evidence type="ECO:0000256" key="3">
    <source>
        <dbReference type="SAM" id="MobiDB-lite"/>
    </source>
</evidence>
<dbReference type="InterPro" id="IPR037464">
    <property type="entry name" value="Taspase1"/>
</dbReference>
<feature type="region of interest" description="Disordered" evidence="3">
    <location>
        <begin position="202"/>
        <end position="286"/>
    </location>
</feature>
<feature type="active site" description="Nucleophile" evidence="1">
    <location>
        <position position="444"/>
    </location>
</feature>
<dbReference type="GO" id="GO:0004298">
    <property type="term" value="F:threonine-type endopeptidase activity"/>
    <property type="evidence" value="ECO:0007669"/>
    <property type="project" value="InterPro"/>
</dbReference>
<feature type="region of interest" description="Disordered" evidence="3">
    <location>
        <begin position="331"/>
        <end position="381"/>
    </location>
</feature>
<protein>
    <submittedName>
        <fullName evidence="4">Uncharacterized protein</fullName>
    </submittedName>
</protein>
<feature type="compositionally biased region" description="Basic and acidic residues" evidence="3">
    <location>
        <begin position="335"/>
        <end position="344"/>
    </location>
</feature>